<proteinExistence type="predicted"/>
<keyword evidence="3" id="KW-1185">Reference proteome</keyword>
<gene>
    <name evidence="2" type="ORF">PoB_002271800</name>
</gene>
<reference evidence="2 3" key="1">
    <citation type="journal article" date="2021" name="Elife">
        <title>Chloroplast acquisition without the gene transfer in kleptoplastic sea slugs, Plakobranchus ocellatus.</title>
        <authorList>
            <person name="Maeda T."/>
            <person name="Takahashi S."/>
            <person name="Yoshida T."/>
            <person name="Shimamura S."/>
            <person name="Takaki Y."/>
            <person name="Nagai Y."/>
            <person name="Toyoda A."/>
            <person name="Suzuki Y."/>
            <person name="Arimoto A."/>
            <person name="Ishii H."/>
            <person name="Satoh N."/>
            <person name="Nishiyama T."/>
            <person name="Hasebe M."/>
            <person name="Maruyama T."/>
            <person name="Minagawa J."/>
            <person name="Obokata J."/>
            <person name="Shigenobu S."/>
        </authorList>
    </citation>
    <scope>NUCLEOTIDE SEQUENCE [LARGE SCALE GENOMIC DNA]</scope>
</reference>
<protein>
    <submittedName>
        <fullName evidence="2">Uncharacterized protein</fullName>
    </submittedName>
</protein>
<organism evidence="2 3">
    <name type="scientific">Plakobranchus ocellatus</name>
    <dbReference type="NCBI Taxonomy" id="259542"/>
    <lineage>
        <taxon>Eukaryota</taxon>
        <taxon>Metazoa</taxon>
        <taxon>Spiralia</taxon>
        <taxon>Lophotrochozoa</taxon>
        <taxon>Mollusca</taxon>
        <taxon>Gastropoda</taxon>
        <taxon>Heterobranchia</taxon>
        <taxon>Euthyneura</taxon>
        <taxon>Panpulmonata</taxon>
        <taxon>Sacoglossa</taxon>
        <taxon>Placobranchoidea</taxon>
        <taxon>Plakobranchidae</taxon>
        <taxon>Plakobranchus</taxon>
    </lineage>
</organism>
<name>A0AAV3ZN04_9GAST</name>
<dbReference type="EMBL" id="BLXT01002664">
    <property type="protein sequence ID" value="GFN96212.1"/>
    <property type="molecule type" value="Genomic_DNA"/>
</dbReference>
<feature type="chain" id="PRO_5043685673" evidence="1">
    <location>
        <begin position="21"/>
        <end position="164"/>
    </location>
</feature>
<comment type="caution">
    <text evidence="2">The sequence shown here is derived from an EMBL/GenBank/DDBJ whole genome shotgun (WGS) entry which is preliminary data.</text>
</comment>
<dbReference type="Proteomes" id="UP000735302">
    <property type="component" value="Unassembled WGS sequence"/>
</dbReference>
<evidence type="ECO:0000313" key="3">
    <source>
        <dbReference type="Proteomes" id="UP000735302"/>
    </source>
</evidence>
<keyword evidence="1" id="KW-0732">Signal</keyword>
<evidence type="ECO:0000256" key="1">
    <source>
        <dbReference type="SAM" id="SignalP"/>
    </source>
</evidence>
<feature type="signal peptide" evidence="1">
    <location>
        <begin position="1"/>
        <end position="20"/>
    </location>
</feature>
<evidence type="ECO:0000313" key="2">
    <source>
        <dbReference type="EMBL" id="GFN96212.1"/>
    </source>
</evidence>
<sequence length="164" mass="18748">METTRFGVIVVCVVLSTASAIPTHGADTQDTSMDKRQASHHDCLVNGYRFRHGESFNIPGYSHCLQYRCLNQRYQIVSEACEVDGQCHPVGSTFGKDCIFYRCDKSDRGHSLWYQPTVTRRLCKDANGHCRHEGENFPYIFNGHWYNRCQCIVYGSQTRYSCGS</sequence>
<accession>A0AAV3ZN04</accession>
<dbReference type="AlphaFoldDB" id="A0AAV3ZN04"/>